<reference evidence="1" key="1">
    <citation type="submission" date="2018-05" db="EMBL/GenBank/DDBJ databases">
        <authorList>
            <person name="Lanie J.A."/>
            <person name="Ng W.-L."/>
            <person name="Kazmierczak K.M."/>
            <person name="Andrzejewski T.M."/>
            <person name="Davidsen T.M."/>
            <person name="Wayne K.J."/>
            <person name="Tettelin H."/>
            <person name="Glass J.I."/>
            <person name="Rusch D."/>
            <person name="Podicherti R."/>
            <person name="Tsui H.-C.T."/>
            <person name="Winkler M.E."/>
        </authorList>
    </citation>
    <scope>NUCLEOTIDE SEQUENCE</scope>
</reference>
<proteinExistence type="predicted"/>
<organism evidence="1">
    <name type="scientific">marine metagenome</name>
    <dbReference type="NCBI Taxonomy" id="408172"/>
    <lineage>
        <taxon>unclassified sequences</taxon>
        <taxon>metagenomes</taxon>
        <taxon>ecological metagenomes</taxon>
    </lineage>
</organism>
<name>A0A383CL83_9ZZZZ</name>
<dbReference type="EMBL" id="UINC01209688">
    <property type="protein sequence ID" value="SVE32813.1"/>
    <property type="molecule type" value="Genomic_DNA"/>
</dbReference>
<feature type="non-terminal residue" evidence="1">
    <location>
        <position position="1"/>
    </location>
</feature>
<evidence type="ECO:0000313" key="1">
    <source>
        <dbReference type="EMBL" id="SVE32813.1"/>
    </source>
</evidence>
<sequence length="135" mass="14597">TMTAFVYNMSLASNLEVTEIVAPNGTYGVAAVRYASGIPQLKCTIDQVIWSEDWDLYTFLNSSNGIRVSTTCALPGSTTSFVVFTFTGQIVDIVRGSDNGYRNVELTLDYIYPESSDDGGLTPAAGITLKYVTIV</sequence>
<dbReference type="AlphaFoldDB" id="A0A383CL83"/>
<protein>
    <submittedName>
        <fullName evidence="1">Uncharacterized protein</fullName>
    </submittedName>
</protein>
<gene>
    <name evidence="1" type="ORF">METZ01_LOCUS485667</name>
</gene>
<accession>A0A383CL83</accession>